<dbReference type="GO" id="GO:0003712">
    <property type="term" value="F:transcription coregulator activity"/>
    <property type="evidence" value="ECO:0007669"/>
    <property type="project" value="TreeGrafter"/>
</dbReference>
<evidence type="ECO:0000256" key="20">
    <source>
        <dbReference type="SAM" id="MobiDB-lite"/>
    </source>
</evidence>
<evidence type="ECO:0000256" key="8">
    <source>
        <dbReference type="ARBA" id="ARBA00022723"/>
    </source>
</evidence>
<evidence type="ECO:0000313" key="22">
    <source>
        <dbReference type="EMBL" id="NXW08595.1"/>
    </source>
</evidence>
<feature type="domain" description="C2H2-type" evidence="21">
    <location>
        <begin position="249"/>
        <end position="276"/>
    </location>
</feature>
<keyword evidence="10 19" id="KW-0863">Zinc-finger</keyword>
<comment type="pathway">
    <text evidence="3">Protein modification; protein ubiquitination.</text>
</comment>
<comment type="catalytic activity">
    <reaction evidence="1">
        <text>S-ubiquitinyl-[E2 ubiquitin-conjugating enzyme]-L-cysteine + [acceptor protein]-L-lysine = [E2 ubiquitin-conjugating enzyme]-L-cysteine + N(6)-ubiquitinyl-[acceptor protein]-L-lysine.</text>
        <dbReference type="EC" id="2.3.2.27"/>
    </reaction>
</comment>
<evidence type="ECO:0000256" key="11">
    <source>
        <dbReference type="ARBA" id="ARBA00022786"/>
    </source>
</evidence>
<feature type="compositionally biased region" description="Acidic residues" evidence="20">
    <location>
        <begin position="1"/>
        <end position="10"/>
    </location>
</feature>
<organism evidence="22 23">
    <name type="scientific">Fregetta grallaria</name>
    <name type="common">White-bellied storm-petrel</name>
    <name type="synonym">Procellaria grallaria</name>
    <dbReference type="NCBI Taxonomy" id="79628"/>
    <lineage>
        <taxon>Eukaryota</taxon>
        <taxon>Metazoa</taxon>
        <taxon>Chordata</taxon>
        <taxon>Craniata</taxon>
        <taxon>Vertebrata</taxon>
        <taxon>Euteleostomi</taxon>
        <taxon>Archelosauria</taxon>
        <taxon>Archosauria</taxon>
        <taxon>Dinosauria</taxon>
        <taxon>Saurischia</taxon>
        <taxon>Theropoda</taxon>
        <taxon>Coelurosauria</taxon>
        <taxon>Aves</taxon>
        <taxon>Neognathae</taxon>
        <taxon>Neoaves</taxon>
        <taxon>Aequornithes</taxon>
        <taxon>Procellariiformes</taxon>
        <taxon>Hydrobatidae</taxon>
        <taxon>Fregetta</taxon>
    </lineage>
</organism>
<dbReference type="InterPro" id="IPR036236">
    <property type="entry name" value="Znf_C2H2_sf"/>
</dbReference>
<evidence type="ECO:0000256" key="4">
    <source>
        <dbReference type="ARBA" id="ARBA00006991"/>
    </source>
</evidence>
<evidence type="ECO:0000313" key="23">
    <source>
        <dbReference type="Proteomes" id="UP000563060"/>
    </source>
</evidence>
<dbReference type="GO" id="GO:0005634">
    <property type="term" value="C:nucleus"/>
    <property type="evidence" value="ECO:0007669"/>
    <property type="project" value="UniProtKB-SubCell"/>
</dbReference>
<keyword evidence="11" id="KW-0833">Ubl conjugation pathway</keyword>
<evidence type="ECO:0000256" key="7">
    <source>
        <dbReference type="ARBA" id="ARBA00022679"/>
    </source>
</evidence>
<sequence length="419" mass="46723">PKEENEEEEVSGVLSHGSPLSTARPSRSWRSSRSATAARQRDAENSRASRSKTGSLQLICKSEPNSDHLEYEVTEEHQSPAGISNMLDLYFCREAPKQRRKASKGKEEKEKQKEIKVEVKEESEFQEDEEPPRKRGRRRKDDKSPRLPKRRKKPPIQYVRCEMEGCGTVLAHPRYLQHHIKYQHLLKKKYVCPHPSCGRLFRLQKQLLRHAKHHTGTGRDYICEYCARAFKSSHNLAVHRMIHTGEKPLQCEICGFTCRQKASLNWHMKKHDADSFYQFSCNICGKKFEKKDSVVAHKAKSHLEVLIAEALAANAGALITSTDILGTNPEAIAPPTDGQGLPLLPDPLGSPAPADCLLLNPDGMPKTYCGGAERVSLVADGKLFVGSGSSTNPEGLVMNTEILGATTEVLIEDSDSTGP</sequence>
<dbReference type="Pfam" id="PF00096">
    <property type="entry name" value="zf-C2H2"/>
    <property type="match status" value="3"/>
</dbReference>
<dbReference type="PROSITE" id="PS00028">
    <property type="entry name" value="ZINC_FINGER_C2H2_1"/>
    <property type="match status" value="3"/>
</dbReference>
<evidence type="ECO:0000256" key="2">
    <source>
        <dbReference type="ARBA" id="ARBA00004123"/>
    </source>
</evidence>
<dbReference type="PANTHER" id="PTHR46179">
    <property type="entry name" value="ZINC FINGER PROTEIN"/>
    <property type="match status" value="1"/>
</dbReference>
<keyword evidence="7" id="KW-0808">Transferase</keyword>
<feature type="compositionally biased region" description="Low complexity" evidence="20">
    <location>
        <begin position="21"/>
        <end position="38"/>
    </location>
</feature>
<evidence type="ECO:0000256" key="13">
    <source>
        <dbReference type="ARBA" id="ARBA00023242"/>
    </source>
</evidence>
<dbReference type="FunFam" id="3.30.160.60:FF:000183">
    <property type="entry name" value="E3 ubiquitin-protein ligase ZFP91"/>
    <property type="match status" value="1"/>
</dbReference>
<evidence type="ECO:0000256" key="19">
    <source>
        <dbReference type="PROSITE-ProRule" id="PRU00042"/>
    </source>
</evidence>
<dbReference type="Gene3D" id="3.30.160.60">
    <property type="entry name" value="Classic Zinc Finger"/>
    <property type="match status" value="5"/>
</dbReference>
<dbReference type="GO" id="GO:0006357">
    <property type="term" value="P:regulation of transcription by RNA polymerase II"/>
    <property type="evidence" value="ECO:0007669"/>
    <property type="project" value="TreeGrafter"/>
</dbReference>
<dbReference type="PANTHER" id="PTHR46179:SF11">
    <property type="entry name" value="E3 UBIQUITIN-PROTEIN LIGASE ZFP91"/>
    <property type="match status" value="1"/>
</dbReference>
<evidence type="ECO:0000256" key="16">
    <source>
        <dbReference type="ARBA" id="ARBA00071305"/>
    </source>
</evidence>
<comment type="subunit">
    <text evidence="15">Interacts with MAP3K14/NIK.</text>
</comment>
<evidence type="ECO:0000256" key="6">
    <source>
        <dbReference type="ARBA" id="ARBA00022553"/>
    </source>
</evidence>
<feature type="domain" description="C2H2-type" evidence="21">
    <location>
        <begin position="279"/>
        <end position="302"/>
    </location>
</feature>
<keyword evidence="6" id="KW-0597">Phosphoprotein</keyword>
<evidence type="ECO:0000256" key="15">
    <source>
        <dbReference type="ARBA" id="ARBA00065249"/>
    </source>
</evidence>
<dbReference type="SMART" id="SM00355">
    <property type="entry name" value="ZnF_C2H2"/>
    <property type="match status" value="5"/>
</dbReference>
<evidence type="ECO:0000256" key="10">
    <source>
        <dbReference type="ARBA" id="ARBA00022771"/>
    </source>
</evidence>
<proteinExistence type="inferred from homology"/>
<evidence type="ECO:0000256" key="17">
    <source>
        <dbReference type="ARBA" id="ARBA00077489"/>
    </source>
</evidence>
<keyword evidence="22" id="KW-0436">Ligase</keyword>
<evidence type="ECO:0000256" key="12">
    <source>
        <dbReference type="ARBA" id="ARBA00022833"/>
    </source>
</evidence>
<dbReference type="GO" id="GO:0061630">
    <property type="term" value="F:ubiquitin protein ligase activity"/>
    <property type="evidence" value="ECO:0007669"/>
    <property type="project" value="UniProtKB-EC"/>
</dbReference>
<reference evidence="22 23" key="1">
    <citation type="submission" date="2019-09" db="EMBL/GenBank/DDBJ databases">
        <title>Bird 10,000 Genomes (B10K) Project - Family phase.</title>
        <authorList>
            <person name="Zhang G."/>
        </authorList>
    </citation>
    <scope>NUCLEOTIDE SEQUENCE [LARGE SCALE GENOMIC DNA]</scope>
    <source>
        <strain evidence="22">B10K-DU-006-09</strain>
        <tissue evidence="22">Muscle</tissue>
    </source>
</reference>
<evidence type="ECO:0000256" key="3">
    <source>
        <dbReference type="ARBA" id="ARBA00004906"/>
    </source>
</evidence>
<feature type="non-terminal residue" evidence="22">
    <location>
        <position position="419"/>
    </location>
</feature>
<keyword evidence="9" id="KW-0677">Repeat</keyword>
<dbReference type="InterPro" id="IPR051061">
    <property type="entry name" value="Zinc_finger_trans_reg"/>
</dbReference>
<evidence type="ECO:0000256" key="9">
    <source>
        <dbReference type="ARBA" id="ARBA00022737"/>
    </source>
</evidence>
<keyword evidence="12" id="KW-0862">Zinc</keyword>
<comment type="subcellular location">
    <subcellularLocation>
        <location evidence="2">Nucleus</location>
    </subcellularLocation>
</comment>
<dbReference type="EMBL" id="VZZT01001971">
    <property type="protein sequence ID" value="NXW08595.1"/>
    <property type="molecule type" value="Genomic_DNA"/>
</dbReference>
<feature type="region of interest" description="Disordered" evidence="20">
    <location>
        <begin position="98"/>
        <end position="154"/>
    </location>
</feature>
<gene>
    <name evidence="22" type="primary">Zfp91</name>
    <name evidence="22" type="ORF">FREGRA_R06256</name>
</gene>
<comment type="similarity">
    <text evidence="4">Belongs to the krueppel C2H2-type zinc-finger protein family.</text>
</comment>
<evidence type="ECO:0000256" key="18">
    <source>
        <dbReference type="ARBA" id="ARBA00079395"/>
    </source>
</evidence>
<evidence type="ECO:0000256" key="14">
    <source>
        <dbReference type="ARBA" id="ARBA00054990"/>
    </source>
</evidence>
<dbReference type="PROSITE" id="PS50157">
    <property type="entry name" value="ZINC_FINGER_C2H2_2"/>
    <property type="match status" value="4"/>
</dbReference>
<protein>
    <recommendedName>
        <fullName evidence="16">E3 ubiquitin-protein ligase ZFP91</fullName>
        <ecNumber evidence="5">2.3.2.27</ecNumber>
    </recommendedName>
    <alternativeName>
        <fullName evidence="17">RING-type E3 ubiquitin transferase ZFP91</fullName>
    </alternativeName>
    <alternativeName>
        <fullName evidence="18">Zinc finger protein 91 homolog</fullName>
    </alternativeName>
</protein>
<evidence type="ECO:0000259" key="21">
    <source>
        <dbReference type="PROSITE" id="PS50157"/>
    </source>
</evidence>
<accession>A0A7L3Z4I2</accession>
<name>A0A7L3Z4I2_FREGA</name>
<keyword evidence="23" id="KW-1185">Reference proteome</keyword>
<keyword evidence="13" id="KW-0539">Nucleus</keyword>
<evidence type="ECO:0000256" key="5">
    <source>
        <dbReference type="ARBA" id="ARBA00012483"/>
    </source>
</evidence>
<evidence type="ECO:0000256" key="1">
    <source>
        <dbReference type="ARBA" id="ARBA00000900"/>
    </source>
</evidence>
<comment type="function">
    <text evidence="14">Atypical E3 ubiquitin-protein ligase that mediates 'Lys-63'-linked ubiquitination of MAP3K14/NIK, leading to stabilize and activate MAP3K14/NIK. It thereby acts as an activator of the non-canonical NF-kappa-B2/NFKB2 pathway. May also play an important role in cell proliferation and/or anti-apoptosis.</text>
</comment>
<dbReference type="GO" id="GO:0016874">
    <property type="term" value="F:ligase activity"/>
    <property type="evidence" value="ECO:0007669"/>
    <property type="project" value="UniProtKB-KW"/>
</dbReference>
<dbReference type="AlphaFoldDB" id="A0A7L3Z4I2"/>
<feature type="region of interest" description="Disordered" evidence="20">
    <location>
        <begin position="1"/>
        <end position="80"/>
    </location>
</feature>
<comment type="caution">
    <text evidence="22">The sequence shown here is derived from an EMBL/GenBank/DDBJ whole genome shotgun (WGS) entry which is preliminary data.</text>
</comment>
<feature type="compositionally biased region" description="Basic and acidic residues" evidence="20">
    <location>
        <begin position="64"/>
        <end position="78"/>
    </location>
</feature>
<dbReference type="FunFam" id="3.30.160.60:FF:000356">
    <property type="entry name" value="E3 ubiquitin-protein ligase ZFP91"/>
    <property type="match status" value="1"/>
</dbReference>
<feature type="domain" description="C2H2-type" evidence="21">
    <location>
        <begin position="190"/>
        <end position="219"/>
    </location>
</feature>
<dbReference type="GO" id="GO:0008270">
    <property type="term" value="F:zinc ion binding"/>
    <property type="evidence" value="ECO:0007669"/>
    <property type="project" value="UniProtKB-KW"/>
</dbReference>
<feature type="domain" description="C2H2-type" evidence="21">
    <location>
        <begin position="221"/>
        <end position="248"/>
    </location>
</feature>
<feature type="compositionally biased region" description="Basic and acidic residues" evidence="20">
    <location>
        <begin position="104"/>
        <end position="123"/>
    </location>
</feature>
<keyword evidence="8" id="KW-0479">Metal-binding</keyword>
<dbReference type="InterPro" id="IPR013087">
    <property type="entry name" value="Znf_C2H2_type"/>
</dbReference>
<feature type="non-terminal residue" evidence="22">
    <location>
        <position position="1"/>
    </location>
</feature>
<dbReference type="EC" id="2.3.2.27" evidence="5"/>
<dbReference type="SUPFAM" id="SSF57667">
    <property type="entry name" value="beta-beta-alpha zinc fingers"/>
    <property type="match status" value="3"/>
</dbReference>
<dbReference type="Proteomes" id="UP000563060">
    <property type="component" value="Unassembled WGS sequence"/>
</dbReference>